<organism evidence="1 2">
    <name type="scientific">Armillaria borealis</name>
    <dbReference type="NCBI Taxonomy" id="47425"/>
    <lineage>
        <taxon>Eukaryota</taxon>
        <taxon>Fungi</taxon>
        <taxon>Dikarya</taxon>
        <taxon>Basidiomycota</taxon>
        <taxon>Agaricomycotina</taxon>
        <taxon>Agaricomycetes</taxon>
        <taxon>Agaricomycetidae</taxon>
        <taxon>Agaricales</taxon>
        <taxon>Marasmiineae</taxon>
        <taxon>Physalacriaceae</taxon>
        <taxon>Armillaria</taxon>
    </lineage>
</organism>
<reference evidence="1" key="1">
    <citation type="submission" date="2023-06" db="EMBL/GenBank/DDBJ databases">
        <authorList>
            <consortium name="Lawrence Berkeley National Laboratory"/>
            <person name="Ahrendt S."/>
            <person name="Sahu N."/>
            <person name="Indic B."/>
            <person name="Wong-Bajracharya J."/>
            <person name="Merenyi Z."/>
            <person name="Ke H.-M."/>
            <person name="Monk M."/>
            <person name="Kocsube S."/>
            <person name="Drula E."/>
            <person name="Lipzen A."/>
            <person name="Balint B."/>
            <person name="Henrissat B."/>
            <person name="Andreopoulos B."/>
            <person name="Martin F.M."/>
            <person name="Harder C.B."/>
            <person name="Rigling D."/>
            <person name="Ford K.L."/>
            <person name="Foster G.D."/>
            <person name="Pangilinan J."/>
            <person name="Papanicolaou A."/>
            <person name="Barry K."/>
            <person name="LaButti K."/>
            <person name="Viragh M."/>
            <person name="Koriabine M."/>
            <person name="Yan M."/>
            <person name="Riley R."/>
            <person name="Champramary S."/>
            <person name="Plett K.L."/>
            <person name="Tsai I.J."/>
            <person name="Slot J."/>
            <person name="Sipos G."/>
            <person name="Plett J."/>
            <person name="Nagy L.G."/>
            <person name="Grigoriev I.V."/>
        </authorList>
    </citation>
    <scope>NUCLEOTIDE SEQUENCE</scope>
    <source>
        <strain evidence="1">FPL87.14</strain>
    </source>
</reference>
<sequence>MDQIMTLAVMLYVLCRQLHLLTGSVGLGYTLLNGRDRKKYSCLSLFYGMSAALSSSACHIYSRRYPVTLQVVASAE</sequence>
<evidence type="ECO:0000313" key="1">
    <source>
        <dbReference type="EMBL" id="KAK0433029.1"/>
    </source>
</evidence>
<gene>
    <name evidence="1" type="ORF">EV421DRAFT_1449812</name>
</gene>
<protein>
    <submittedName>
        <fullName evidence="1">Uncharacterized protein</fullName>
    </submittedName>
</protein>
<comment type="caution">
    <text evidence="1">The sequence shown here is derived from an EMBL/GenBank/DDBJ whole genome shotgun (WGS) entry which is preliminary data.</text>
</comment>
<dbReference type="EMBL" id="JAUEPT010000086">
    <property type="protein sequence ID" value="KAK0433029.1"/>
    <property type="molecule type" value="Genomic_DNA"/>
</dbReference>
<evidence type="ECO:0000313" key="2">
    <source>
        <dbReference type="Proteomes" id="UP001175226"/>
    </source>
</evidence>
<proteinExistence type="predicted"/>
<accession>A0AA39J1D8</accession>
<dbReference type="Proteomes" id="UP001175226">
    <property type="component" value="Unassembled WGS sequence"/>
</dbReference>
<name>A0AA39J1D8_9AGAR</name>
<keyword evidence="2" id="KW-1185">Reference proteome</keyword>
<dbReference type="AlphaFoldDB" id="A0AA39J1D8"/>